<dbReference type="EMBL" id="LAZR01033297">
    <property type="protein sequence ID" value="KKL48504.1"/>
    <property type="molecule type" value="Genomic_DNA"/>
</dbReference>
<comment type="caution">
    <text evidence="1">The sequence shown here is derived from an EMBL/GenBank/DDBJ whole genome shotgun (WGS) entry which is preliminary data.</text>
</comment>
<name>A0A0F9CHB1_9ZZZZ</name>
<proteinExistence type="predicted"/>
<dbReference type="AlphaFoldDB" id="A0A0F9CHB1"/>
<organism evidence="1">
    <name type="scientific">marine sediment metagenome</name>
    <dbReference type="NCBI Taxonomy" id="412755"/>
    <lineage>
        <taxon>unclassified sequences</taxon>
        <taxon>metagenomes</taxon>
        <taxon>ecological metagenomes</taxon>
    </lineage>
</organism>
<accession>A0A0F9CHB1</accession>
<sequence length="45" mass="5291">MDDKILIEILEKLLVAQEKLVELTEGMHKLMREMNVRIVDKLAKL</sequence>
<reference evidence="1" key="1">
    <citation type="journal article" date="2015" name="Nature">
        <title>Complex archaea that bridge the gap between prokaryotes and eukaryotes.</title>
        <authorList>
            <person name="Spang A."/>
            <person name="Saw J.H."/>
            <person name="Jorgensen S.L."/>
            <person name="Zaremba-Niedzwiedzka K."/>
            <person name="Martijn J."/>
            <person name="Lind A.E."/>
            <person name="van Eijk R."/>
            <person name="Schleper C."/>
            <person name="Guy L."/>
            <person name="Ettema T.J."/>
        </authorList>
    </citation>
    <scope>NUCLEOTIDE SEQUENCE</scope>
</reference>
<gene>
    <name evidence="1" type="ORF">LCGC14_2324810</name>
</gene>
<evidence type="ECO:0000313" key="1">
    <source>
        <dbReference type="EMBL" id="KKL48504.1"/>
    </source>
</evidence>
<protein>
    <submittedName>
        <fullName evidence="1">Uncharacterized protein</fullName>
    </submittedName>
</protein>